<dbReference type="InterPro" id="IPR050315">
    <property type="entry name" value="FAD-oxidoreductase_2"/>
</dbReference>
<keyword evidence="4" id="KW-0560">Oxidoreductase</keyword>
<evidence type="ECO:0000313" key="7">
    <source>
        <dbReference type="Proteomes" id="UP000218934"/>
    </source>
</evidence>
<comment type="cofactor">
    <cofactor evidence="1">
        <name>FAD</name>
        <dbReference type="ChEBI" id="CHEBI:57692"/>
    </cofactor>
</comment>
<dbReference type="Pfam" id="PF00890">
    <property type="entry name" value="FAD_binding_2"/>
    <property type="match status" value="1"/>
</dbReference>
<gene>
    <name evidence="6" type="ORF">COO09_19575</name>
</gene>
<reference evidence="6 7" key="1">
    <citation type="submission" date="2017-09" db="EMBL/GenBank/DDBJ databases">
        <title>The Catabolism of 3,6-Dichlorosalicylic acid is Initiated by the Cytochrome P450 Monooxygenase DsmABC in Rhizorhabdus dicambivorans Ndbn-20.</title>
        <authorList>
            <person name="Na L."/>
        </authorList>
    </citation>
    <scope>NUCLEOTIDE SEQUENCE [LARGE SCALE GENOMIC DNA]</scope>
    <source>
        <strain evidence="6 7">Ndbn-20m</strain>
    </source>
</reference>
<evidence type="ECO:0000256" key="1">
    <source>
        <dbReference type="ARBA" id="ARBA00001974"/>
    </source>
</evidence>
<dbReference type="SUPFAM" id="SSF56425">
    <property type="entry name" value="Succinate dehydrogenase/fumarate reductase flavoprotein, catalytic domain"/>
    <property type="match status" value="1"/>
</dbReference>
<name>A0A2A4FR30_9SPHN</name>
<dbReference type="PANTHER" id="PTHR43400:SF10">
    <property type="entry name" value="3-OXOSTEROID 1-DEHYDROGENASE"/>
    <property type="match status" value="1"/>
</dbReference>
<dbReference type="AlphaFoldDB" id="A0A2A4FR30"/>
<keyword evidence="3" id="KW-0274">FAD</keyword>
<accession>A0A2A4FR30</accession>
<dbReference type="Proteomes" id="UP000218934">
    <property type="component" value="Unassembled WGS sequence"/>
</dbReference>
<evidence type="ECO:0000256" key="4">
    <source>
        <dbReference type="ARBA" id="ARBA00023002"/>
    </source>
</evidence>
<dbReference type="EMBL" id="NWUF01000026">
    <property type="protein sequence ID" value="PCE40579.1"/>
    <property type="molecule type" value="Genomic_DNA"/>
</dbReference>
<feature type="domain" description="FAD-dependent oxidoreductase 2 FAD-binding" evidence="5">
    <location>
        <begin position="3"/>
        <end position="527"/>
    </location>
</feature>
<keyword evidence="7" id="KW-1185">Reference proteome</keyword>
<dbReference type="Gene3D" id="3.50.50.60">
    <property type="entry name" value="FAD/NAD(P)-binding domain"/>
    <property type="match status" value="2"/>
</dbReference>
<evidence type="ECO:0000256" key="2">
    <source>
        <dbReference type="ARBA" id="ARBA00022630"/>
    </source>
</evidence>
<dbReference type="GO" id="GO:0016491">
    <property type="term" value="F:oxidoreductase activity"/>
    <property type="evidence" value="ECO:0007669"/>
    <property type="project" value="UniProtKB-KW"/>
</dbReference>
<dbReference type="InterPro" id="IPR003953">
    <property type="entry name" value="FAD-dep_OxRdtase_2_FAD-bd"/>
</dbReference>
<evidence type="ECO:0000256" key="3">
    <source>
        <dbReference type="ARBA" id="ARBA00022827"/>
    </source>
</evidence>
<protein>
    <submittedName>
        <fullName evidence="6">FAD-binding protein</fullName>
    </submittedName>
</protein>
<dbReference type="InterPro" id="IPR036188">
    <property type="entry name" value="FAD/NAD-bd_sf"/>
</dbReference>
<dbReference type="SUPFAM" id="SSF51905">
    <property type="entry name" value="FAD/NAD(P)-binding domain"/>
    <property type="match status" value="1"/>
</dbReference>
<evidence type="ECO:0000259" key="5">
    <source>
        <dbReference type="Pfam" id="PF00890"/>
    </source>
</evidence>
<dbReference type="InterPro" id="IPR027477">
    <property type="entry name" value="Succ_DH/fumarate_Rdtase_cat_sf"/>
</dbReference>
<organism evidence="6 7">
    <name type="scientific">Rhizorhabdus dicambivorans</name>
    <dbReference type="NCBI Taxonomy" id="1850238"/>
    <lineage>
        <taxon>Bacteria</taxon>
        <taxon>Pseudomonadati</taxon>
        <taxon>Pseudomonadota</taxon>
        <taxon>Alphaproteobacteria</taxon>
        <taxon>Sphingomonadales</taxon>
        <taxon>Sphingomonadaceae</taxon>
        <taxon>Rhizorhabdus</taxon>
    </lineage>
</organism>
<dbReference type="PANTHER" id="PTHR43400">
    <property type="entry name" value="FUMARATE REDUCTASE"/>
    <property type="match status" value="1"/>
</dbReference>
<dbReference type="GO" id="GO:0008202">
    <property type="term" value="P:steroid metabolic process"/>
    <property type="evidence" value="ECO:0007669"/>
    <property type="project" value="UniProtKB-ARBA"/>
</dbReference>
<keyword evidence="2" id="KW-0285">Flavoprotein</keyword>
<proteinExistence type="predicted"/>
<dbReference type="Gene3D" id="3.90.700.10">
    <property type="entry name" value="Succinate dehydrogenase/fumarate reductase flavoprotein, catalytic domain"/>
    <property type="match status" value="1"/>
</dbReference>
<evidence type="ECO:0000313" key="6">
    <source>
        <dbReference type="EMBL" id="PCE40579.1"/>
    </source>
</evidence>
<comment type="caution">
    <text evidence="6">The sequence shown here is derived from an EMBL/GenBank/DDBJ whole genome shotgun (WGS) entry which is preliminary data.</text>
</comment>
<sequence>MFDLVIVGSGAGALIAALRAKALGLTPIIVEKQGKVGGSTGLSGGVLWIPMSPVLEREGVRDRHELAWTYLTNLVGEDGGRGSTPERWRAFLSEGPEMVRFLEDRGIPFKHCAYRSDYHDELPGGLVEGRSIESKLVDGHILGPWYDHLQGTANPYPLMTSEMRYILLAQARVKGAAMVGRMLYRMAKQRILGKHYLGLGAALVTRLLKLALDAEIPIVINMPVEELLSVDGRVTGVRCSRNGENFEFSARRGVLLAAGGFSHSSRMRQQYGPAPSSTAWTASNPGDTGEVMEQAIGLGAATDKMDFAWWIPTSLLPSGQRAFCAAELAKPGCIGVDQAGERFGNEAGSYVAAGMAMYARQKLRPAVPCWAIMDHRNRSRYAWAGKLPFQTPKEWFASGYMKRADTIEELARLCGIDPARLAATVSRFNGFVDRGRDADYGRGDRHYDSYYADPFHRPSATLGRIDRGPFYAVKFFPGDVGTAGGLVCDEHARVLRDDGTAIEGLYAAGNIAAPTFGATYPGAGASIAPSAVFGFIAAEAAASSG</sequence>
<dbReference type="KEGG" id="rdi:CMV14_07380"/>
<dbReference type="OrthoDB" id="3178130at2"/>